<feature type="active site" evidence="6">
    <location>
        <position position="78"/>
    </location>
</feature>
<reference evidence="8 9" key="1">
    <citation type="submission" date="2018-10" db="EMBL/GenBank/DDBJ databases">
        <authorList>
            <person name="Grouzdev D.S."/>
            <person name="Krutkina M.S."/>
            <person name="Tourova T.P."/>
            <person name="Nazina T.N."/>
        </authorList>
    </citation>
    <scope>NUCLEOTIDE SEQUENCE [LARGE SCALE GENOMIC DNA]</scope>
    <source>
        <strain evidence="8 9">435</strain>
    </source>
</reference>
<proteinExistence type="inferred from homology"/>
<dbReference type="PANTHER" id="PTHR46098">
    <property type="entry name" value="TRNA (CYTOSINE(38)-C(5))-METHYLTRANSFERASE"/>
    <property type="match status" value="1"/>
</dbReference>
<comment type="similarity">
    <text evidence="6 7">Belongs to the class I-like SAM-binding methyltransferase superfamily. C5-methyltransferase family.</text>
</comment>
<organism evidence="8 9">
    <name type="scientific">Desulfofundulus salinus</name>
    <dbReference type="NCBI Taxonomy" id="2419843"/>
    <lineage>
        <taxon>Bacteria</taxon>
        <taxon>Bacillati</taxon>
        <taxon>Bacillota</taxon>
        <taxon>Clostridia</taxon>
        <taxon>Eubacteriales</taxon>
        <taxon>Peptococcaceae</taxon>
        <taxon>Desulfofundulus</taxon>
    </lineage>
</organism>
<gene>
    <name evidence="8" type="ORF">D7024_05385</name>
</gene>
<dbReference type="GO" id="GO:0032259">
    <property type="term" value="P:methylation"/>
    <property type="evidence" value="ECO:0007669"/>
    <property type="project" value="UniProtKB-KW"/>
</dbReference>
<dbReference type="SUPFAM" id="SSF53335">
    <property type="entry name" value="S-adenosyl-L-methionine-dependent methyltransferases"/>
    <property type="match status" value="1"/>
</dbReference>
<evidence type="ECO:0000256" key="7">
    <source>
        <dbReference type="RuleBase" id="RU000416"/>
    </source>
</evidence>
<evidence type="ECO:0000256" key="3">
    <source>
        <dbReference type="ARBA" id="ARBA00022679"/>
    </source>
</evidence>
<dbReference type="Gene3D" id="3.40.50.150">
    <property type="entry name" value="Vaccinia Virus protein VP39"/>
    <property type="match status" value="1"/>
</dbReference>
<keyword evidence="9" id="KW-1185">Reference proteome</keyword>
<evidence type="ECO:0000256" key="2">
    <source>
        <dbReference type="ARBA" id="ARBA00022603"/>
    </source>
</evidence>
<keyword evidence="2 6" id="KW-0489">Methyltransferase</keyword>
<dbReference type="REBASE" id="292502">
    <property type="entry name" value="M.Dsa435ORF5385P"/>
</dbReference>
<dbReference type="InterPro" id="IPR001525">
    <property type="entry name" value="C5_MeTfrase"/>
</dbReference>
<comment type="caution">
    <text evidence="8">The sequence shown here is derived from an EMBL/GenBank/DDBJ whole genome shotgun (WGS) entry which is preliminary data.</text>
</comment>
<sequence length="404" mass="45150">MAVIGPLTFYEFFAGAGLVRLGLGEAWRCVWANDIDPKKAEVYIHNFGPDELTVCDVAEVDPSSLPSKADMAWASFPCQDLSLAGWRRGMSAERSGTFWAFWRIMRDLHDRGDMPPMVVLENVVGLLYDDDFPGLCEALAALDLQFGALVIDAKHFLPQSRPRVFIVGVKADIDVEPFLTQTTEGSPWTPKALLAAHAKLSPSLRGLWRWWKLPAPSFPVPSLADLIEENPSVDWNTQEETQKLLEIMSPSNRQKIEKALSSGGRWVGTLYKRTRNGVQRAEARFDGIAGCLRTPQGGSSRQTVLIVDKGEVKSRLLSPREAARLMGAPDTFWLPDRYNDAYRAMGDAVAVPVVSWLSRQLLIPLALTAQTASRQQSPRKGDRWSIRYRLTAERLASEWRSARQ</sequence>
<dbReference type="Proteomes" id="UP000271256">
    <property type="component" value="Unassembled WGS sequence"/>
</dbReference>
<dbReference type="NCBIfam" id="TIGR00675">
    <property type="entry name" value="dcm"/>
    <property type="match status" value="1"/>
</dbReference>
<name>A0A494WW15_9FIRM</name>
<evidence type="ECO:0000313" key="8">
    <source>
        <dbReference type="EMBL" id="RKO66432.1"/>
    </source>
</evidence>
<dbReference type="EC" id="2.1.1.37" evidence="1"/>
<dbReference type="Pfam" id="PF00145">
    <property type="entry name" value="DNA_methylase"/>
    <property type="match status" value="1"/>
</dbReference>
<dbReference type="PROSITE" id="PS51679">
    <property type="entry name" value="SAM_MT_C5"/>
    <property type="match status" value="1"/>
</dbReference>
<dbReference type="PANTHER" id="PTHR46098:SF1">
    <property type="entry name" value="TRNA (CYTOSINE(38)-C(5))-METHYLTRANSFERASE"/>
    <property type="match status" value="1"/>
</dbReference>
<keyword evidence="5" id="KW-0680">Restriction system</keyword>
<dbReference type="OrthoDB" id="9813719at2"/>
<evidence type="ECO:0000256" key="1">
    <source>
        <dbReference type="ARBA" id="ARBA00011975"/>
    </source>
</evidence>
<dbReference type="RefSeq" id="WP_121450867.1">
    <property type="nucleotide sequence ID" value="NZ_RBWE01000001.1"/>
</dbReference>
<dbReference type="InterPro" id="IPR050750">
    <property type="entry name" value="C5-MTase"/>
</dbReference>
<evidence type="ECO:0000313" key="9">
    <source>
        <dbReference type="Proteomes" id="UP000271256"/>
    </source>
</evidence>
<accession>A0A494WW15</accession>
<dbReference type="EMBL" id="RBWE01000001">
    <property type="protein sequence ID" value="RKO66432.1"/>
    <property type="molecule type" value="Genomic_DNA"/>
</dbReference>
<protein>
    <recommendedName>
        <fullName evidence="1">DNA (cytosine-5-)-methyltransferase</fullName>
        <ecNumber evidence="1">2.1.1.37</ecNumber>
    </recommendedName>
</protein>
<evidence type="ECO:0000256" key="4">
    <source>
        <dbReference type="ARBA" id="ARBA00022691"/>
    </source>
</evidence>
<dbReference type="PRINTS" id="PR00105">
    <property type="entry name" value="C5METTRFRASE"/>
</dbReference>
<dbReference type="InterPro" id="IPR029063">
    <property type="entry name" value="SAM-dependent_MTases_sf"/>
</dbReference>
<dbReference type="Gene3D" id="3.90.120.10">
    <property type="entry name" value="DNA Methylase, subunit A, domain 2"/>
    <property type="match status" value="1"/>
</dbReference>
<dbReference type="GO" id="GO:0009307">
    <property type="term" value="P:DNA restriction-modification system"/>
    <property type="evidence" value="ECO:0007669"/>
    <property type="project" value="UniProtKB-KW"/>
</dbReference>
<keyword evidence="4 6" id="KW-0949">S-adenosyl-L-methionine</keyword>
<dbReference type="GO" id="GO:0003886">
    <property type="term" value="F:DNA (cytosine-5-)-methyltransferase activity"/>
    <property type="evidence" value="ECO:0007669"/>
    <property type="project" value="UniProtKB-EC"/>
</dbReference>
<dbReference type="AlphaFoldDB" id="A0A494WW15"/>
<keyword evidence="3 6" id="KW-0808">Transferase</keyword>
<evidence type="ECO:0000256" key="6">
    <source>
        <dbReference type="PROSITE-ProRule" id="PRU01016"/>
    </source>
</evidence>
<evidence type="ECO:0000256" key="5">
    <source>
        <dbReference type="ARBA" id="ARBA00022747"/>
    </source>
</evidence>